<evidence type="ECO:0000313" key="1">
    <source>
        <dbReference type="EMBL" id="JAH67686.1"/>
    </source>
</evidence>
<proteinExistence type="predicted"/>
<reference evidence="1" key="2">
    <citation type="journal article" date="2015" name="Fish Shellfish Immunol.">
        <title>Early steps in the European eel (Anguilla anguilla)-Vibrio vulnificus interaction in the gills: Role of the RtxA13 toxin.</title>
        <authorList>
            <person name="Callol A."/>
            <person name="Pajuelo D."/>
            <person name="Ebbesson L."/>
            <person name="Teles M."/>
            <person name="MacKenzie S."/>
            <person name="Amaro C."/>
        </authorList>
    </citation>
    <scope>NUCLEOTIDE SEQUENCE</scope>
</reference>
<dbReference type="AlphaFoldDB" id="A0A0E9UPI5"/>
<accession>A0A0E9UPI5</accession>
<name>A0A0E9UPI5_ANGAN</name>
<organism evidence="1">
    <name type="scientific">Anguilla anguilla</name>
    <name type="common">European freshwater eel</name>
    <name type="synonym">Muraena anguilla</name>
    <dbReference type="NCBI Taxonomy" id="7936"/>
    <lineage>
        <taxon>Eukaryota</taxon>
        <taxon>Metazoa</taxon>
        <taxon>Chordata</taxon>
        <taxon>Craniata</taxon>
        <taxon>Vertebrata</taxon>
        <taxon>Euteleostomi</taxon>
        <taxon>Actinopterygii</taxon>
        <taxon>Neopterygii</taxon>
        <taxon>Teleostei</taxon>
        <taxon>Anguilliformes</taxon>
        <taxon>Anguillidae</taxon>
        <taxon>Anguilla</taxon>
    </lineage>
</organism>
<protein>
    <submittedName>
        <fullName evidence="1">Uncharacterized protein</fullName>
    </submittedName>
</protein>
<dbReference type="EMBL" id="GBXM01040891">
    <property type="protein sequence ID" value="JAH67686.1"/>
    <property type="molecule type" value="Transcribed_RNA"/>
</dbReference>
<sequence>MTIEMNVLKKINTSIGHSVSKQTKKYTPHQLQSIDNQRLQLLNT</sequence>
<reference evidence="1" key="1">
    <citation type="submission" date="2014-11" db="EMBL/GenBank/DDBJ databases">
        <authorList>
            <person name="Amaro Gonzalez C."/>
        </authorList>
    </citation>
    <scope>NUCLEOTIDE SEQUENCE</scope>
</reference>